<evidence type="ECO:0000259" key="7">
    <source>
        <dbReference type="Pfam" id="PF23598"/>
    </source>
</evidence>
<dbReference type="AlphaFoldDB" id="A0AAV8SQS2"/>
<dbReference type="FunFam" id="1.10.10.10:FF:000322">
    <property type="entry name" value="Probable disease resistance protein At1g63360"/>
    <property type="match status" value="1"/>
</dbReference>
<dbReference type="InterPro" id="IPR042197">
    <property type="entry name" value="Apaf_helical"/>
</dbReference>
<evidence type="ECO:0000259" key="4">
    <source>
        <dbReference type="Pfam" id="PF00931"/>
    </source>
</evidence>
<evidence type="ECO:0000259" key="6">
    <source>
        <dbReference type="Pfam" id="PF23559"/>
    </source>
</evidence>
<feature type="domain" description="Disease resistance protein winged helix" evidence="6">
    <location>
        <begin position="432"/>
        <end position="503"/>
    </location>
</feature>
<dbReference type="PRINTS" id="PR00364">
    <property type="entry name" value="DISEASERSIST"/>
</dbReference>
<dbReference type="InterPro" id="IPR027417">
    <property type="entry name" value="P-loop_NTPase"/>
</dbReference>
<dbReference type="Pfam" id="PF00931">
    <property type="entry name" value="NB-ARC"/>
    <property type="match status" value="1"/>
</dbReference>
<dbReference type="Pfam" id="PF18052">
    <property type="entry name" value="Rx_N"/>
    <property type="match status" value="1"/>
</dbReference>
<dbReference type="GO" id="GO:0098542">
    <property type="term" value="P:defense response to other organism"/>
    <property type="evidence" value="ECO:0007669"/>
    <property type="project" value="TreeGrafter"/>
</dbReference>
<feature type="domain" description="Disease resistance N-terminal" evidence="5">
    <location>
        <begin position="6"/>
        <end position="89"/>
    </location>
</feature>
<feature type="domain" description="Disease resistance R13L4/SHOC-2-like LRR" evidence="7">
    <location>
        <begin position="572"/>
        <end position="876"/>
    </location>
</feature>
<dbReference type="SUPFAM" id="SSF52058">
    <property type="entry name" value="L domain-like"/>
    <property type="match status" value="1"/>
</dbReference>
<proteinExistence type="predicted"/>
<dbReference type="FunFam" id="3.40.50.300:FF:001091">
    <property type="entry name" value="Probable disease resistance protein At1g61300"/>
    <property type="match status" value="1"/>
</dbReference>
<keyword evidence="3" id="KW-0611">Plant defense</keyword>
<protein>
    <submittedName>
        <fullName evidence="8">Uncharacterized protein</fullName>
    </submittedName>
</protein>
<keyword evidence="1" id="KW-0677">Repeat</keyword>
<keyword evidence="9" id="KW-1185">Reference proteome</keyword>
<name>A0AAV8SQS2_9ROSI</name>
<dbReference type="Gene3D" id="3.80.10.10">
    <property type="entry name" value="Ribonuclease Inhibitor"/>
    <property type="match status" value="2"/>
</dbReference>
<dbReference type="GO" id="GO:0043531">
    <property type="term" value="F:ADP binding"/>
    <property type="evidence" value="ECO:0007669"/>
    <property type="project" value="InterPro"/>
</dbReference>
<dbReference type="Pfam" id="PF23559">
    <property type="entry name" value="WHD_DRP"/>
    <property type="match status" value="1"/>
</dbReference>
<dbReference type="Gene3D" id="1.10.8.430">
    <property type="entry name" value="Helical domain of apoptotic protease-activating factors"/>
    <property type="match status" value="1"/>
</dbReference>
<dbReference type="InterPro" id="IPR036388">
    <property type="entry name" value="WH-like_DNA-bd_sf"/>
</dbReference>
<dbReference type="PANTHER" id="PTHR23155:SF1205">
    <property type="entry name" value="DISEASE RESISTANCE PROTEIN RPM1"/>
    <property type="match status" value="1"/>
</dbReference>
<evidence type="ECO:0000313" key="8">
    <source>
        <dbReference type="EMBL" id="KAJ8754323.1"/>
    </source>
</evidence>
<gene>
    <name evidence="8" type="ORF">K2173_002774</name>
</gene>
<feature type="domain" description="NB-ARC" evidence="4">
    <location>
        <begin position="174"/>
        <end position="347"/>
    </location>
</feature>
<evidence type="ECO:0000256" key="1">
    <source>
        <dbReference type="ARBA" id="ARBA00022737"/>
    </source>
</evidence>
<dbReference type="Pfam" id="PF23598">
    <property type="entry name" value="LRR_14"/>
    <property type="match status" value="1"/>
</dbReference>
<dbReference type="InterPro" id="IPR032675">
    <property type="entry name" value="LRR_dom_sf"/>
</dbReference>
<dbReference type="Gene3D" id="1.10.10.10">
    <property type="entry name" value="Winged helix-like DNA-binding domain superfamily/Winged helix DNA-binding domain"/>
    <property type="match status" value="1"/>
</dbReference>
<evidence type="ECO:0000259" key="5">
    <source>
        <dbReference type="Pfam" id="PF18052"/>
    </source>
</evidence>
<dbReference type="InterPro" id="IPR038005">
    <property type="entry name" value="RX-like_CC"/>
</dbReference>
<dbReference type="InterPro" id="IPR058922">
    <property type="entry name" value="WHD_DRP"/>
</dbReference>
<dbReference type="Gene3D" id="1.20.5.4130">
    <property type="match status" value="1"/>
</dbReference>
<reference evidence="8 9" key="1">
    <citation type="submission" date="2021-09" db="EMBL/GenBank/DDBJ databases">
        <title>Genomic insights and catalytic innovation underlie evolution of tropane alkaloids biosynthesis.</title>
        <authorList>
            <person name="Wang Y.-J."/>
            <person name="Tian T."/>
            <person name="Huang J.-P."/>
            <person name="Huang S.-X."/>
        </authorList>
    </citation>
    <scope>NUCLEOTIDE SEQUENCE [LARGE SCALE GENOMIC DNA]</scope>
    <source>
        <strain evidence="8">KIB-2018</strain>
        <tissue evidence="8">Leaf</tissue>
    </source>
</reference>
<sequence length="946" mass="108536">MAEALVSFLLTKLAEFLQEEEKLLGGVRAEAEYISDELEFMKAFLRVADAMEESDPILKVLVKKVRDVAYDMEDALDNFRLRLANDQRRGFYGSARKLYFSVKKLTAKHQITTRLQSIKARVISISEAHRRYLIKNNIIEQGLNSTRLPRLECQGDALLLEEADLVGIDVPKSQLIGSLLAEKAERNIFSVVGMGGLGKSTLVKKVYDDSEVKKNFKFRAWITVSQSFKMEDLLKDMIHQLFRALKKPVPEEVESMNNDQLRQRIKKFLQSKRYLIILDDVWQIAAWDAVKHALPSNNHGSRVLLTTRDAEVANSSCIDSSNVFHMKPLSLEDSQTLLCRKIFQEDSCPLHLKEVSESILKRCEGLPLAIVAISGVLATKDKMRIDEWNMISLSLGAELEDNDKLKNTRKILSLSYSHLPYYLKSCLLYFSIFPEGTLIQHMRLVRLWIAEGFVKDKEGMTLEEVAEDYLNELIKRNLVQIVEATSYGRVKTCRIHDLLREIILSRSRDEEFVAISRDESMIWPEKIRRLSVHNATGSSEWRMSSGLRSLLMFWGVDSSSMESPPSFTLYFGGLKLLNVLDLEGAPLRKFPPQVVKLILLKYLNLRNTKVDSVPSTIGELQNLESFDLKHSLVSELPVDILKLKKLRHLLVYRHEVNSDNHTHRKCGFKAPAQIGNLNYLQKLCFLESDHNLMTQLGRLNGLRRLGVVNLRKEDGKLLCSSIEMLTNLRALSINSVQESEVIEIHYLSSPPPFLQRLYLTGRLIEFPEWISSLNNLAKLLLKSSRLSDDPLAYLQYLPNLVHLEFIQFYEGEELLFQAKGFKRLKFMGLNKVEGLVNVIIEQGAMPSLEKLIFQSCKSLQRVPLGIEHLTDLKVLEFIDMPKELIMALHPDEEDGDYKKVAHVPEIYYTYWNNGNLDIFSLESFREDKNSAHPSPTTTKRDLYVWK</sequence>
<dbReference type="PANTHER" id="PTHR23155">
    <property type="entry name" value="DISEASE RESISTANCE PROTEIN RP"/>
    <property type="match status" value="1"/>
</dbReference>
<evidence type="ECO:0000256" key="2">
    <source>
        <dbReference type="ARBA" id="ARBA00022741"/>
    </source>
</evidence>
<dbReference type="InterPro" id="IPR055414">
    <property type="entry name" value="LRR_R13L4/SHOC2-like"/>
</dbReference>
<keyword evidence="2" id="KW-0547">Nucleotide-binding</keyword>
<dbReference type="Gene3D" id="3.40.50.300">
    <property type="entry name" value="P-loop containing nucleotide triphosphate hydrolases"/>
    <property type="match status" value="1"/>
</dbReference>
<comment type="caution">
    <text evidence="8">The sequence shown here is derived from an EMBL/GenBank/DDBJ whole genome shotgun (WGS) entry which is preliminary data.</text>
</comment>
<dbReference type="InterPro" id="IPR044974">
    <property type="entry name" value="Disease_R_plants"/>
</dbReference>
<evidence type="ECO:0000256" key="3">
    <source>
        <dbReference type="ARBA" id="ARBA00022821"/>
    </source>
</evidence>
<dbReference type="CDD" id="cd14798">
    <property type="entry name" value="RX-CC_like"/>
    <property type="match status" value="1"/>
</dbReference>
<dbReference type="EMBL" id="JAIWQS010000009">
    <property type="protein sequence ID" value="KAJ8754323.1"/>
    <property type="molecule type" value="Genomic_DNA"/>
</dbReference>
<dbReference type="Proteomes" id="UP001159364">
    <property type="component" value="Linkage Group LG09"/>
</dbReference>
<dbReference type="InterPro" id="IPR041118">
    <property type="entry name" value="Rx_N"/>
</dbReference>
<dbReference type="InterPro" id="IPR002182">
    <property type="entry name" value="NB-ARC"/>
</dbReference>
<accession>A0AAV8SQS2</accession>
<dbReference type="SUPFAM" id="SSF52540">
    <property type="entry name" value="P-loop containing nucleoside triphosphate hydrolases"/>
    <property type="match status" value="1"/>
</dbReference>
<organism evidence="8 9">
    <name type="scientific">Erythroxylum novogranatense</name>
    <dbReference type="NCBI Taxonomy" id="1862640"/>
    <lineage>
        <taxon>Eukaryota</taxon>
        <taxon>Viridiplantae</taxon>
        <taxon>Streptophyta</taxon>
        <taxon>Embryophyta</taxon>
        <taxon>Tracheophyta</taxon>
        <taxon>Spermatophyta</taxon>
        <taxon>Magnoliopsida</taxon>
        <taxon>eudicotyledons</taxon>
        <taxon>Gunneridae</taxon>
        <taxon>Pentapetalae</taxon>
        <taxon>rosids</taxon>
        <taxon>fabids</taxon>
        <taxon>Malpighiales</taxon>
        <taxon>Erythroxylaceae</taxon>
        <taxon>Erythroxylum</taxon>
    </lineage>
</organism>
<evidence type="ECO:0000313" key="9">
    <source>
        <dbReference type="Proteomes" id="UP001159364"/>
    </source>
</evidence>